<evidence type="ECO:0000313" key="1">
    <source>
        <dbReference type="EMBL" id="CAD6962837.1"/>
    </source>
</evidence>
<gene>
    <name evidence="1" type="ORF">JKILLFL_G1040</name>
</gene>
<keyword evidence="2" id="KW-1185">Reference proteome</keyword>
<dbReference type="EMBL" id="CAJHJF010007366">
    <property type="protein sequence ID" value="CAD6962837.1"/>
    <property type="molecule type" value="Genomic_DNA"/>
</dbReference>
<comment type="caution">
    <text evidence="1">The sequence shown here is derived from an EMBL/GenBank/DDBJ whole genome shotgun (WGS) entry which is preliminary data.</text>
</comment>
<name>A0A9N8QLP5_9BASI</name>
<organism evidence="1 2">
    <name type="scientific">Tilletia laevis</name>
    <dbReference type="NCBI Taxonomy" id="157183"/>
    <lineage>
        <taxon>Eukaryota</taxon>
        <taxon>Fungi</taxon>
        <taxon>Dikarya</taxon>
        <taxon>Basidiomycota</taxon>
        <taxon>Ustilaginomycotina</taxon>
        <taxon>Exobasidiomycetes</taxon>
        <taxon>Tilletiales</taxon>
        <taxon>Tilletiaceae</taxon>
        <taxon>Tilletia</taxon>
    </lineage>
</organism>
<evidence type="ECO:0000313" key="2">
    <source>
        <dbReference type="Proteomes" id="UP000836404"/>
    </source>
</evidence>
<dbReference type="Proteomes" id="UP000836404">
    <property type="component" value="Unassembled WGS sequence"/>
</dbReference>
<sequence>MAIRRQQGHGLPLVPTSSKSFGARRVGKVQHRREWEVRNAVHGGDVWTVWRSAPGMKQEWSRRRKVIELIEEITRSRPAWKQEHALRFFGACYGGYSARGLSEWLSKTSGFKRKRADVDHGRHQQDATSARDVIMGRLRTWLP</sequence>
<dbReference type="AlphaFoldDB" id="A0A9N8QLP5"/>
<reference evidence="1 2" key="1">
    <citation type="submission" date="2020-10" db="EMBL/GenBank/DDBJ databases">
        <authorList>
            <person name="Sedaghatjoo S."/>
        </authorList>
    </citation>
    <scope>NUCLEOTIDE SEQUENCE [LARGE SCALE GENOMIC DNA]</scope>
    <source>
        <strain evidence="1 2">LLFL</strain>
    </source>
</reference>
<proteinExistence type="predicted"/>
<protein>
    <submittedName>
        <fullName evidence="1">Uncharacterized protein</fullName>
    </submittedName>
</protein>
<accession>A0A9N8QLP5</accession>